<evidence type="ECO:0000256" key="2">
    <source>
        <dbReference type="ARBA" id="ARBA00023002"/>
    </source>
</evidence>
<dbReference type="PANTHER" id="PTHR10996:SF178">
    <property type="entry name" value="2-HYDROXYACID DEHYDROGENASE YGL185C-RELATED"/>
    <property type="match status" value="1"/>
</dbReference>
<proteinExistence type="inferred from homology"/>
<gene>
    <name evidence="7" type="ORF">EC841_1011284</name>
</gene>
<dbReference type="EMBL" id="SLYQ01000001">
    <property type="protein sequence ID" value="TCQ77462.1"/>
    <property type="molecule type" value="Genomic_DNA"/>
</dbReference>
<dbReference type="InterPro" id="IPR029752">
    <property type="entry name" value="D-isomer_DH_CS1"/>
</dbReference>
<dbReference type="InterPro" id="IPR036291">
    <property type="entry name" value="NAD(P)-bd_dom_sf"/>
</dbReference>
<dbReference type="InterPro" id="IPR006140">
    <property type="entry name" value="D-isomer_DH_NAD-bd"/>
</dbReference>
<comment type="similarity">
    <text evidence="4">Belongs to the D-isomer specific 2-hydroxyacid dehydrogenase family.</text>
</comment>
<dbReference type="FunFam" id="3.40.50.720:FF:000213">
    <property type="entry name" value="Putative 2-hydroxyacid dehydrogenase"/>
    <property type="match status" value="1"/>
</dbReference>
<dbReference type="CDD" id="cd12156">
    <property type="entry name" value="HPPR"/>
    <property type="match status" value="1"/>
</dbReference>
<name>A0ABD7QRQ5_RAOOR</name>
<feature type="domain" description="D-isomer specific 2-hydroxyacid dehydrogenase NAD-binding" evidence="6">
    <location>
        <begin position="107"/>
        <end position="276"/>
    </location>
</feature>
<feature type="domain" description="D-isomer specific 2-hydroxyacid dehydrogenase catalytic" evidence="5">
    <location>
        <begin position="10"/>
        <end position="307"/>
    </location>
</feature>
<dbReference type="Proteomes" id="UP000295263">
    <property type="component" value="Unassembled WGS sequence"/>
</dbReference>
<accession>A0ABD7QRQ5</accession>
<evidence type="ECO:0000259" key="6">
    <source>
        <dbReference type="Pfam" id="PF02826"/>
    </source>
</evidence>
<keyword evidence="3" id="KW-0520">NAD</keyword>
<dbReference type="SUPFAM" id="SSF52283">
    <property type="entry name" value="Formate/glycerate dehydrogenase catalytic domain-like"/>
    <property type="match status" value="1"/>
</dbReference>
<protein>
    <submittedName>
        <fullName evidence="7">Lactate dehydrogenase-like 2-hydroxyacid dehydrogenase</fullName>
    </submittedName>
</protein>
<dbReference type="InterPro" id="IPR050223">
    <property type="entry name" value="D-isomer_2-hydroxyacid_DH"/>
</dbReference>
<keyword evidence="1" id="KW-0521">NADP</keyword>
<dbReference type="SUPFAM" id="SSF51735">
    <property type="entry name" value="NAD(P)-binding Rossmann-fold domains"/>
    <property type="match status" value="1"/>
</dbReference>
<evidence type="ECO:0000313" key="8">
    <source>
        <dbReference type="Proteomes" id="UP000295263"/>
    </source>
</evidence>
<dbReference type="InterPro" id="IPR006139">
    <property type="entry name" value="D-isomer_2_OHA_DH_cat_dom"/>
</dbReference>
<dbReference type="Gene3D" id="3.40.50.720">
    <property type="entry name" value="NAD(P)-binding Rossmann-like Domain"/>
    <property type="match status" value="2"/>
</dbReference>
<evidence type="ECO:0000259" key="5">
    <source>
        <dbReference type="Pfam" id="PF00389"/>
    </source>
</evidence>
<reference evidence="7 8" key="1">
    <citation type="submission" date="2019-03" db="EMBL/GenBank/DDBJ databases">
        <title>Genomic analyses of the natural microbiome of Caenorhabditis elegans.</title>
        <authorList>
            <person name="Samuel B."/>
        </authorList>
    </citation>
    <scope>NUCLEOTIDE SEQUENCE [LARGE SCALE GENOMIC DNA]</scope>
    <source>
        <strain evidence="7 8">JUb54</strain>
    </source>
</reference>
<dbReference type="Pfam" id="PF00389">
    <property type="entry name" value="2-Hacid_dh"/>
    <property type="match status" value="1"/>
</dbReference>
<evidence type="ECO:0000256" key="3">
    <source>
        <dbReference type="ARBA" id="ARBA00023027"/>
    </source>
</evidence>
<dbReference type="RefSeq" id="WP_165972964.1">
    <property type="nucleotide sequence ID" value="NZ_SLYQ01000001.1"/>
</dbReference>
<dbReference type="AlphaFoldDB" id="A0ABD7QRQ5"/>
<evidence type="ECO:0000313" key="7">
    <source>
        <dbReference type="EMBL" id="TCQ77462.1"/>
    </source>
</evidence>
<dbReference type="PANTHER" id="PTHR10996">
    <property type="entry name" value="2-HYDROXYACID DEHYDROGENASE-RELATED"/>
    <property type="match status" value="1"/>
</dbReference>
<comment type="caution">
    <text evidence="7">The sequence shown here is derived from an EMBL/GenBank/DDBJ whole genome shotgun (WGS) entry which is preliminary data.</text>
</comment>
<sequence length="308" mass="33755">MKTLILKLDEIPDNLEEQLKNDYELIDIYGAASSAQQDNISKATIGVANGESKLSADFLRKFPALKLIAIFGVGFDGIDMHYAQQHSITVTNTPGVLTEDVADLALTFCLALTREVIAANDFVQQGHWSHSRYPLTTKFTRRKVGIFGMGRVGQTICRRLSAFDCDIYYTDCNQVDIPATRVETVQQLASQVDLLILSANASAHTHNIIDLAVLTALGKSGYLVNVARGSLVNQDDLITALENNLIAGAALDVLADEPDIPIALQRSNVIITPHYASGTKETRDAMKNLVCENIRLYLHSDRVLTPVK</sequence>
<keyword evidence="2 4" id="KW-0560">Oxidoreductase</keyword>
<evidence type="ECO:0000256" key="4">
    <source>
        <dbReference type="RuleBase" id="RU003719"/>
    </source>
</evidence>
<dbReference type="PROSITE" id="PS00065">
    <property type="entry name" value="D_2_HYDROXYACID_DH_1"/>
    <property type="match status" value="1"/>
</dbReference>
<organism evidence="7 8">
    <name type="scientific">Raoultella ornithinolytica</name>
    <name type="common">Klebsiella ornithinolytica</name>
    <dbReference type="NCBI Taxonomy" id="54291"/>
    <lineage>
        <taxon>Bacteria</taxon>
        <taxon>Pseudomonadati</taxon>
        <taxon>Pseudomonadota</taxon>
        <taxon>Gammaproteobacteria</taxon>
        <taxon>Enterobacterales</taxon>
        <taxon>Enterobacteriaceae</taxon>
        <taxon>Klebsiella/Raoultella group</taxon>
        <taxon>Raoultella</taxon>
    </lineage>
</organism>
<evidence type="ECO:0000256" key="1">
    <source>
        <dbReference type="ARBA" id="ARBA00022857"/>
    </source>
</evidence>
<dbReference type="Pfam" id="PF02826">
    <property type="entry name" value="2-Hacid_dh_C"/>
    <property type="match status" value="1"/>
</dbReference>
<dbReference type="GO" id="GO:0016616">
    <property type="term" value="F:oxidoreductase activity, acting on the CH-OH group of donors, NAD or NADP as acceptor"/>
    <property type="evidence" value="ECO:0007669"/>
    <property type="project" value="UniProtKB-ARBA"/>
</dbReference>